<dbReference type="OrthoDB" id="442921at2759"/>
<dbReference type="InterPro" id="IPR022617">
    <property type="entry name" value="Rad60/SUMO-like_dom"/>
</dbReference>
<sequence>MTVDAEVEDVKPKLNLTVVFGENSMKIQVKPNTPFKKVFEATYKRFNLAPGSIRFGYEGSRIQPDDTPFSLGVEDDDQIDAQAEQVGGGCS</sequence>
<dbReference type="SUPFAM" id="SSF54236">
    <property type="entry name" value="Ubiquitin-like"/>
    <property type="match status" value="1"/>
</dbReference>
<evidence type="ECO:0000313" key="3">
    <source>
        <dbReference type="Proteomes" id="UP000054279"/>
    </source>
</evidence>
<evidence type="ECO:0000313" key="2">
    <source>
        <dbReference type="EMBL" id="KIJ40296.1"/>
    </source>
</evidence>
<dbReference type="EMBL" id="KN837145">
    <property type="protein sequence ID" value="KIJ40296.1"/>
    <property type="molecule type" value="Genomic_DNA"/>
</dbReference>
<accession>A0A0C9VQW4</accession>
<dbReference type="PANTHER" id="PTHR10562">
    <property type="entry name" value="SMALL UBIQUITIN-RELATED MODIFIER"/>
    <property type="match status" value="1"/>
</dbReference>
<dbReference type="PROSITE" id="PS50053">
    <property type="entry name" value="UBIQUITIN_2"/>
    <property type="match status" value="1"/>
</dbReference>
<dbReference type="InterPro" id="IPR029071">
    <property type="entry name" value="Ubiquitin-like_domsf"/>
</dbReference>
<dbReference type="CDD" id="cd01763">
    <property type="entry name" value="Ubl_SUMO_like"/>
    <property type="match status" value="1"/>
</dbReference>
<keyword evidence="3" id="KW-1185">Reference proteome</keyword>
<dbReference type="Proteomes" id="UP000054279">
    <property type="component" value="Unassembled WGS sequence"/>
</dbReference>
<reference evidence="2 3" key="1">
    <citation type="submission" date="2014-06" db="EMBL/GenBank/DDBJ databases">
        <title>Evolutionary Origins and Diversification of the Mycorrhizal Mutualists.</title>
        <authorList>
            <consortium name="DOE Joint Genome Institute"/>
            <consortium name="Mycorrhizal Genomics Consortium"/>
            <person name="Kohler A."/>
            <person name="Kuo A."/>
            <person name="Nagy L.G."/>
            <person name="Floudas D."/>
            <person name="Copeland A."/>
            <person name="Barry K.W."/>
            <person name="Cichocki N."/>
            <person name="Veneault-Fourrey C."/>
            <person name="LaButti K."/>
            <person name="Lindquist E.A."/>
            <person name="Lipzen A."/>
            <person name="Lundell T."/>
            <person name="Morin E."/>
            <person name="Murat C."/>
            <person name="Riley R."/>
            <person name="Ohm R."/>
            <person name="Sun H."/>
            <person name="Tunlid A."/>
            <person name="Henrissat B."/>
            <person name="Grigoriev I.V."/>
            <person name="Hibbett D.S."/>
            <person name="Martin F."/>
        </authorList>
    </citation>
    <scope>NUCLEOTIDE SEQUENCE [LARGE SCALE GENOMIC DNA]</scope>
    <source>
        <strain evidence="2 3">SS14</strain>
    </source>
</reference>
<organism evidence="2 3">
    <name type="scientific">Sphaerobolus stellatus (strain SS14)</name>
    <dbReference type="NCBI Taxonomy" id="990650"/>
    <lineage>
        <taxon>Eukaryota</taxon>
        <taxon>Fungi</taxon>
        <taxon>Dikarya</taxon>
        <taxon>Basidiomycota</taxon>
        <taxon>Agaricomycotina</taxon>
        <taxon>Agaricomycetes</taxon>
        <taxon>Phallomycetidae</taxon>
        <taxon>Geastrales</taxon>
        <taxon>Sphaerobolaceae</taxon>
        <taxon>Sphaerobolus</taxon>
    </lineage>
</organism>
<dbReference type="HOGENOM" id="CLU_148322_4_4_1"/>
<name>A0A0C9VQW4_SPHS4</name>
<evidence type="ECO:0000259" key="1">
    <source>
        <dbReference type="PROSITE" id="PS50053"/>
    </source>
</evidence>
<dbReference type="Gene3D" id="3.10.20.90">
    <property type="entry name" value="Phosphatidylinositol 3-kinase Catalytic Subunit, Chain A, domain 1"/>
    <property type="match status" value="1"/>
</dbReference>
<protein>
    <recommendedName>
        <fullName evidence="1">Ubiquitin-like domain-containing protein</fullName>
    </recommendedName>
</protein>
<dbReference type="InterPro" id="IPR000626">
    <property type="entry name" value="Ubiquitin-like_dom"/>
</dbReference>
<dbReference type="Pfam" id="PF11976">
    <property type="entry name" value="Rad60-SLD"/>
    <property type="match status" value="1"/>
</dbReference>
<gene>
    <name evidence="2" type="ORF">M422DRAFT_32338</name>
</gene>
<proteinExistence type="predicted"/>
<dbReference type="AlphaFoldDB" id="A0A0C9VQW4"/>
<feature type="domain" description="Ubiquitin-like" evidence="1">
    <location>
        <begin position="12"/>
        <end position="88"/>
    </location>
</feature>